<dbReference type="InterPro" id="IPR039505">
    <property type="entry name" value="DRC1/2_N"/>
</dbReference>
<keyword evidence="3" id="KW-0282">Flagellum</keyword>
<comment type="similarity">
    <text evidence="9">Belongs to the DRC2 family.</text>
</comment>
<dbReference type="PANTHER" id="PTHR21625">
    <property type="entry name" value="NYD-SP28 PROTEIN"/>
    <property type="match status" value="1"/>
</dbReference>
<dbReference type="GO" id="GO:0005858">
    <property type="term" value="C:axonemal dynein complex"/>
    <property type="evidence" value="ECO:0007669"/>
    <property type="project" value="InterPro"/>
</dbReference>
<evidence type="ECO:0000256" key="12">
    <source>
        <dbReference type="ARBA" id="ARBA00045865"/>
    </source>
</evidence>
<evidence type="ECO:0000256" key="9">
    <source>
        <dbReference type="ARBA" id="ARBA00038424"/>
    </source>
</evidence>
<evidence type="ECO:0000256" key="5">
    <source>
        <dbReference type="ARBA" id="ARBA00023069"/>
    </source>
</evidence>
<keyword evidence="4 13" id="KW-0175">Coiled coil</keyword>
<sequence length="448" mass="53525">MPLKRKGKVNKFARMSEEERVRYMQHRAELELEAKRRKQQLVAIFSKNKLKREEAFSRLNTAKINEQWRFILRQIKCKEFYEDVTYLWKNFDRMINNKDKIVQLLHVEIKMADIDHRRLQEAHIGIIDKIIELYRQKLRTLCDNYICKVHSIQGEETIELNKLKINMERACKEIKFITTNEKIELEKILTKTRSQNAINICNIISLRKDMMLELQNNISIKIESLSKQLNEIMLEYNRTTETKRKQYEFLKEQDDANFAEMTQYPKLSTQLQNTINTVKNEIENLLEKRKFSISELKYQMKFMKNKSLVIKKNFRTNQILESIQLKKLSIVCNNVIKDLEKITKKGFALLSLMKLCSELEPLSVSIKMYISSDVDTVEESTMHCISKPFQKLEKFWMRYNHIKVENILMKKECNKLSAENKHLRYILRNYLISISKMETTLPITSIVI</sequence>
<comment type="function">
    <text evidence="12">Component of the nexin-dynein regulatory complex (N-DRC), a key regulator of ciliary/flagellar motility which maintains the alignment and integrity of the distal axoneme and regulates microtubule sliding in motile axonemes. Plays a critical role in the assembly of N-DRC and also stabilizes the assembly of multiple inner dynein arms and radial spokes. Coassembles with DRC1 to form a central scaffold needed for assembly of the N-DRC and its attachment to the outer doublet microtubules.</text>
</comment>
<keyword evidence="6" id="KW-0206">Cytoskeleton</keyword>
<evidence type="ECO:0000256" key="6">
    <source>
        <dbReference type="ARBA" id="ARBA00023212"/>
    </source>
</evidence>
<keyword evidence="5" id="KW-0969">Cilium</keyword>
<comment type="subcellular location">
    <subcellularLocation>
        <location evidence="1">Cytoplasm</location>
        <location evidence="1">Cytoskeleton</location>
        <location evidence="1">Flagellum axoneme</location>
    </subcellularLocation>
    <subcellularLocation>
        <location evidence="8">Cytoplasm</location>
        <location evidence="8">Cytoskeleton</location>
        <location evidence="8">Flagellum basal body</location>
    </subcellularLocation>
</comment>
<dbReference type="Pfam" id="PF14772">
    <property type="entry name" value="NYD-SP28"/>
    <property type="match status" value="1"/>
</dbReference>
<dbReference type="EMBL" id="JACSDZ010000009">
    <property type="protein sequence ID" value="KAF7395584.1"/>
    <property type="molecule type" value="Genomic_DNA"/>
</dbReference>
<evidence type="ECO:0000259" key="14">
    <source>
        <dbReference type="Pfam" id="PF14772"/>
    </source>
</evidence>
<dbReference type="AlphaFoldDB" id="A0A834N5D3"/>
<evidence type="ECO:0000256" key="11">
    <source>
        <dbReference type="ARBA" id="ARBA00041517"/>
    </source>
</evidence>
<dbReference type="GO" id="GO:0003352">
    <property type="term" value="P:regulation of cilium movement"/>
    <property type="evidence" value="ECO:0007669"/>
    <property type="project" value="TreeGrafter"/>
</dbReference>
<organism evidence="15 16">
    <name type="scientific">Vespula germanica</name>
    <name type="common">German yellow jacket</name>
    <name type="synonym">Paravespula germanica</name>
    <dbReference type="NCBI Taxonomy" id="30212"/>
    <lineage>
        <taxon>Eukaryota</taxon>
        <taxon>Metazoa</taxon>
        <taxon>Ecdysozoa</taxon>
        <taxon>Arthropoda</taxon>
        <taxon>Hexapoda</taxon>
        <taxon>Insecta</taxon>
        <taxon>Pterygota</taxon>
        <taxon>Neoptera</taxon>
        <taxon>Endopterygota</taxon>
        <taxon>Hymenoptera</taxon>
        <taxon>Apocrita</taxon>
        <taxon>Aculeata</taxon>
        <taxon>Vespoidea</taxon>
        <taxon>Vespidae</taxon>
        <taxon>Vespinae</taxon>
        <taxon>Vespula</taxon>
    </lineage>
</organism>
<evidence type="ECO:0000256" key="10">
    <source>
        <dbReference type="ARBA" id="ARBA00040899"/>
    </source>
</evidence>
<protein>
    <recommendedName>
        <fullName evidence="10">Dynein regulatory complex subunit 2</fullName>
    </recommendedName>
    <alternativeName>
        <fullName evidence="11">Coiled-coil domain-containing protein 65</fullName>
    </alternativeName>
</protein>
<comment type="caution">
    <text evidence="15">The sequence shown here is derived from an EMBL/GenBank/DDBJ whole genome shotgun (WGS) entry which is preliminary data.</text>
</comment>
<proteinExistence type="inferred from homology"/>
<dbReference type="GO" id="GO:0070286">
    <property type="term" value="P:axonemal dynein complex assembly"/>
    <property type="evidence" value="ECO:0007669"/>
    <property type="project" value="InterPro"/>
</dbReference>
<feature type="coiled-coil region" evidence="13">
    <location>
        <begin position="268"/>
        <end position="295"/>
    </location>
</feature>
<accession>A0A834N5D3</accession>
<feature type="domain" description="Dynein regulatory complex protein 1/2 N-terminal" evidence="14">
    <location>
        <begin position="26"/>
        <end position="123"/>
    </location>
</feature>
<evidence type="ECO:0000256" key="13">
    <source>
        <dbReference type="SAM" id="Coils"/>
    </source>
</evidence>
<evidence type="ECO:0000313" key="16">
    <source>
        <dbReference type="Proteomes" id="UP000617340"/>
    </source>
</evidence>
<keyword evidence="7" id="KW-0966">Cell projection</keyword>
<keyword evidence="2" id="KW-0963">Cytoplasm</keyword>
<dbReference type="GO" id="GO:0060285">
    <property type="term" value="P:cilium-dependent cell motility"/>
    <property type="evidence" value="ECO:0007669"/>
    <property type="project" value="TreeGrafter"/>
</dbReference>
<dbReference type="PANTHER" id="PTHR21625:SF0">
    <property type="entry name" value="DYNEIN REGULATORY COMPLEX SUBUNIT 2"/>
    <property type="match status" value="1"/>
</dbReference>
<evidence type="ECO:0000256" key="7">
    <source>
        <dbReference type="ARBA" id="ARBA00023273"/>
    </source>
</evidence>
<evidence type="ECO:0000256" key="8">
    <source>
        <dbReference type="ARBA" id="ARBA00037841"/>
    </source>
</evidence>
<evidence type="ECO:0000313" key="15">
    <source>
        <dbReference type="EMBL" id="KAF7395584.1"/>
    </source>
</evidence>
<name>A0A834N5D3_VESGE</name>
<evidence type="ECO:0000256" key="1">
    <source>
        <dbReference type="ARBA" id="ARBA00004611"/>
    </source>
</evidence>
<evidence type="ECO:0000256" key="4">
    <source>
        <dbReference type="ARBA" id="ARBA00023054"/>
    </source>
</evidence>
<evidence type="ECO:0000256" key="2">
    <source>
        <dbReference type="ARBA" id="ARBA00022490"/>
    </source>
</evidence>
<evidence type="ECO:0000256" key="3">
    <source>
        <dbReference type="ARBA" id="ARBA00022846"/>
    </source>
</evidence>
<keyword evidence="16" id="KW-1185">Reference proteome</keyword>
<dbReference type="InterPro" id="IPR039750">
    <property type="entry name" value="DRC1/DRC2"/>
</dbReference>
<gene>
    <name evidence="15" type="ORF">HZH68_009634</name>
</gene>
<dbReference type="Proteomes" id="UP000617340">
    <property type="component" value="Unassembled WGS sequence"/>
</dbReference>
<reference evidence="15" key="1">
    <citation type="journal article" date="2020" name="G3 (Bethesda)">
        <title>High-Quality Assemblies for Three Invasive Social Wasps from the &lt;i&gt;Vespula&lt;/i&gt; Genus.</title>
        <authorList>
            <person name="Harrop T.W.R."/>
            <person name="Guhlin J."/>
            <person name="McLaughlin G.M."/>
            <person name="Permina E."/>
            <person name="Stockwell P."/>
            <person name="Gilligan J."/>
            <person name="Le Lec M.F."/>
            <person name="Gruber M.A.M."/>
            <person name="Quinn O."/>
            <person name="Lovegrove M."/>
            <person name="Duncan E.J."/>
            <person name="Remnant E.J."/>
            <person name="Van Eeckhoven J."/>
            <person name="Graham B."/>
            <person name="Knapp R.A."/>
            <person name="Langford K.W."/>
            <person name="Kronenberg Z."/>
            <person name="Press M.O."/>
            <person name="Eacker S.M."/>
            <person name="Wilson-Rankin E.E."/>
            <person name="Purcell J."/>
            <person name="Lester P.J."/>
            <person name="Dearden P.K."/>
        </authorList>
    </citation>
    <scope>NUCLEOTIDE SEQUENCE</scope>
    <source>
        <strain evidence="15">Linc-1</strain>
    </source>
</reference>